<evidence type="ECO:0000256" key="7">
    <source>
        <dbReference type="RuleBase" id="RU362125"/>
    </source>
</evidence>
<dbReference type="Pfam" id="PF02770">
    <property type="entry name" value="Acyl-CoA_dh_M"/>
    <property type="match status" value="1"/>
</dbReference>
<feature type="domain" description="Acyl-CoA dehydrogenase/oxidase C-terminal" evidence="8">
    <location>
        <begin position="231"/>
        <end position="379"/>
    </location>
</feature>
<dbReference type="PANTHER" id="PTHR43884:SF12">
    <property type="entry name" value="ISOVALERYL-COA DEHYDROGENASE, MITOCHONDRIAL-RELATED"/>
    <property type="match status" value="1"/>
</dbReference>
<dbReference type="InterPro" id="IPR006089">
    <property type="entry name" value="Acyl-CoA_DH_CS"/>
</dbReference>
<dbReference type="InterPro" id="IPR009075">
    <property type="entry name" value="AcylCo_DH/oxidase_C"/>
</dbReference>
<comment type="caution">
    <text evidence="11">The sequence shown here is derived from an EMBL/GenBank/DDBJ whole genome shotgun (WGS) entry which is preliminary data.</text>
</comment>
<evidence type="ECO:0000256" key="5">
    <source>
        <dbReference type="ARBA" id="ARBA00022827"/>
    </source>
</evidence>
<sequence length="381" mass="42851">MDFSFTEEQMMLRDTVRRFVEKEITSDVAREIDENDRFPHELLQKLCDLGFMGINVPEEYGGQGGNVIDEMIFFEEIAKRLPVLAWAAGNIILYGNSIIKTNGNEEQKRKYLPKLVNGELKFAFALTEPNAGSDASNIRTRAVFKDGYWVINGSKMFITGAGVSDIIVTNTRTAESRTKGITAFLVDSKSQGYSAKPIKNLGHKGSNTCEVYYDDVKVLPKDILGGEECLNQGWYQMMRLLNSERLVLSACALGIGQAAFEYALNYAKQREQFGQPIGKFQVIQHRLVEMATELEAARRLAYYAAWRETQHMECVKETSMAKYFCAETAKKICLYGVQILGGYGYTMEYDAQRFLRDVLILSIGGGTTEIQKNIIGKQLGL</sequence>
<evidence type="ECO:0000256" key="1">
    <source>
        <dbReference type="ARBA" id="ARBA00001974"/>
    </source>
</evidence>
<dbReference type="PANTHER" id="PTHR43884">
    <property type="entry name" value="ACYL-COA DEHYDROGENASE"/>
    <property type="match status" value="1"/>
</dbReference>
<evidence type="ECO:0000256" key="3">
    <source>
        <dbReference type="ARBA" id="ARBA00011881"/>
    </source>
</evidence>
<evidence type="ECO:0000256" key="6">
    <source>
        <dbReference type="ARBA" id="ARBA00023002"/>
    </source>
</evidence>
<dbReference type="FunFam" id="2.40.110.10:FF:000002">
    <property type="entry name" value="Acyl-CoA dehydrogenase fadE12"/>
    <property type="match status" value="1"/>
</dbReference>
<dbReference type="Gene3D" id="2.40.110.10">
    <property type="entry name" value="Butyryl-CoA Dehydrogenase, subunit A, domain 2"/>
    <property type="match status" value="1"/>
</dbReference>
<dbReference type="InterPro" id="IPR036250">
    <property type="entry name" value="AcylCo_DH-like_C"/>
</dbReference>
<dbReference type="InterPro" id="IPR006091">
    <property type="entry name" value="Acyl-CoA_Oxase/DH_mid-dom"/>
</dbReference>
<dbReference type="SUPFAM" id="SSF47203">
    <property type="entry name" value="Acyl-CoA dehydrogenase C-terminal domain-like"/>
    <property type="match status" value="1"/>
</dbReference>
<protein>
    <submittedName>
        <fullName evidence="11">Acyl-CoA dehydrogenase</fullName>
    </submittedName>
</protein>
<evidence type="ECO:0000313" key="11">
    <source>
        <dbReference type="EMBL" id="HGH61147.1"/>
    </source>
</evidence>
<feature type="domain" description="Acyl-CoA oxidase/dehydrogenase middle" evidence="9">
    <location>
        <begin position="123"/>
        <end position="216"/>
    </location>
</feature>
<organism evidence="11">
    <name type="scientific">Desulfomonile tiedjei</name>
    <dbReference type="NCBI Taxonomy" id="2358"/>
    <lineage>
        <taxon>Bacteria</taxon>
        <taxon>Pseudomonadati</taxon>
        <taxon>Thermodesulfobacteriota</taxon>
        <taxon>Desulfomonilia</taxon>
        <taxon>Desulfomonilales</taxon>
        <taxon>Desulfomonilaceae</taxon>
        <taxon>Desulfomonile</taxon>
    </lineage>
</organism>
<proteinExistence type="inferred from homology"/>
<dbReference type="InterPro" id="IPR037069">
    <property type="entry name" value="AcylCoA_DH/ox_N_sf"/>
</dbReference>
<reference evidence="11" key="1">
    <citation type="journal article" date="2020" name="mSystems">
        <title>Genome- and Community-Level Interaction Insights into Carbon Utilization and Element Cycling Functions of Hydrothermarchaeota in Hydrothermal Sediment.</title>
        <authorList>
            <person name="Zhou Z."/>
            <person name="Liu Y."/>
            <person name="Xu W."/>
            <person name="Pan J."/>
            <person name="Luo Z.H."/>
            <person name="Li M."/>
        </authorList>
    </citation>
    <scope>NUCLEOTIDE SEQUENCE [LARGE SCALE GENOMIC DNA]</scope>
    <source>
        <strain evidence="11">SpSt-769</strain>
    </source>
</reference>
<dbReference type="InterPro" id="IPR009100">
    <property type="entry name" value="AcylCoA_DH/oxidase_NM_dom_sf"/>
</dbReference>
<dbReference type="GO" id="GO:0003995">
    <property type="term" value="F:acyl-CoA dehydrogenase activity"/>
    <property type="evidence" value="ECO:0007669"/>
    <property type="project" value="InterPro"/>
</dbReference>
<evidence type="ECO:0000259" key="9">
    <source>
        <dbReference type="Pfam" id="PF02770"/>
    </source>
</evidence>
<gene>
    <name evidence="11" type="ORF">ENV54_07610</name>
</gene>
<dbReference type="AlphaFoldDB" id="A0A7C4ASA2"/>
<name>A0A7C4ASA2_9BACT</name>
<comment type="subunit">
    <text evidence="3">Homotetramer.</text>
</comment>
<dbReference type="InterPro" id="IPR013786">
    <property type="entry name" value="AcylCoA_DH/ox_N"/>
</dbReference>
<dbReference type="Pfam" id="PF02771">
    <property type="entry name" value="Acyl-CoA_dh_N"/>
    <property type="match status" value="1"/>
</dbReference>
<keyword evidence="6 7" id="KW-0560">Oxidoreductase</keyword>
<comment type="similarity">
    <text evidence="2 7">Belongs to the acyl-CoA dehydrogenase family.</text>
</comment>
<dbReference type="PROSITE" id="PS00073">
    <property type="entry name" value="ACYL_COA_DH_2"/>
    <property type="match status" value="1"/>
</dbReference>
<dbReference type="Gene3D" id="1.10.540.10">
    <property type="entry name" value="Acyl-CoA dehydrogenase/oxidase, N-terminal domain"/>
    <property type="match status" value="1"/>
</dbReference>
<dbReference type="SUPFAM" id="SSF56645">
    <property type="entry name" value="Acyl-CoA dehydrogenase NM domain-like"/>
    <property type="match status" value="1"/>
</dbReference>
<evidence type="ECO:0000256" key="2">
    <source>
        <dbReference type="ARBA" id="ARBA00009347"/>
    </source>
</evidence>
<keyword evidence="4 7" id="KW-0285">Flavoprotein</keyword>
<accession>A0A7C4ASA2</accession>
<dbReference type="Pfam" id="PF00441">
    <property type="entry name" value="Acyl-CoA_dh_1"/>
    <property type="match status" value="1"/>
</dbReference>
<dbReference type="FunFam" id="1.10.540.10:FF:000002">
    <property type="entry name" value="Acyl-CoA dehydrogenase FadE19"/>
    <property type="match status" value="1"/>
</dbReference>
<dbReference type="GO" id="GO:0050660">
    <property type="term" value="F:flavin adenine dinucleotide binding"/>
    <property type="evidence" value="ECO:0007669"/>
    <property type="project" value="InterPro"/>
</dbReference>
<dbReference type="FunFam" id="1.20.140.10:FF:000001">
    <property type="entry name" value="Acyl-CoA dehydrogenase"/>
    <property type="match status" value="1"/>
</dbReference>
<dbReference type="PIRSF" id="PIRSF016578">
    <property type="entry name" value="HsaA"/>
    <property type="match status" value="1"/>
</dbReference>
<evidence type="ECO:0000259" key="8">
    <source>
        <dbReference type="Pfam" id="PF00441"/>
    </source>
</evidence>
<keyword evidence="5 7" id="KW-0274">FAD</keyword>
<dbReference type="EMBL" id="DTGT01000239">
    <property type="protein sequence ID" value="HGH61147.1"/>
    <property type="molecule type" value="Genomic_DNA"/>
</dbReference>
<dbReference type="InterPro" id="IPR046373">
    <property type="entry name" value="Acyl-CoA_Oxase/DH_mid-dom_sf"/>
</dbReference>
<feature type="domain" description="Acyl-CoA dehydrogenase/oxidase N-terminal" evidence="10">
    <location>
        <begin position="6"/>
        <end position="119"/>
    </location>
</feature>
<dbReference type="Gene3D" id="1.20.140.10">
    <property type="entry name" value="Butyryl-CoA Dehydrogenase, subunit A, domain 3"/>
    <property type="match status" value="1"/>
</dbReference>
<evidence type="ECO:0000256" key="4">
    <source>
        <dbReference type="ARBA" id="ARBA00022630"/>
    </source>
</evidence>
<evidence type="ECO:0000259" key="10">
    <source>
        <dbReference type="Pfam" id="PF02771"/>
    </source>
</evidence>
<comment type="cofactor">
    <cofactor evidence="1 7">
        <name>FAD</name>
        <dbReference type="ChEBI" id="CHEBI:57692"/>
    </cofactor>
</comment>